<dbReference type="GO" id="GO:0008080">
    <property type="term" value="F:N-acetyltransferase activity"/>
    <property type="evidence" value="ECO:0007669"/>
    <property type="project" value="InterPro"/>
</dbReference>
<dbReference type="InterPro" id="IPR050680">
    <property type="entry name" value="YpeA/RimI_acetyltransf"/>
</dbReference>
<sequence>MNEDTDHMWRKFKAIFTQESAESLAPDPVTIELLGTTYRLRPMTEQDIDAALVIEREIYHDLPWDRLAFMSELRRVSRNVYLVLTTPEDGVVAFIGSWFTQKEAHITNIAVAPSFQHRGIGRFLMQLMLDRAKAYGSEKMTLEVRTDNEVAKHLYTQLGFLPGKIKKGYYVSTHGDALDMWQTLETEGDQQ</sequence>
<keyword evidence="7" id="KW-1185">Reference proteome</keyword>
<keyword evidence="2" id="KW-0963">Cytoplasm</keyword>
<dbReference type="InterPro" id="IPR006464">
    <property type="entry name" value="AcTrfase_RimI/Ard1"/>
</dbReference>
<dbReference type="Gene3D" id="3.40.630.30">
    <property type="match status" value="1"/>
</dbReference>
<evidence type="ECO:0000256" key="4">
    <source>
        <dbReference type="ARBA" id="ARBA00023315"/>
    </source>
</evidence>
<evidence type="ECO:0000256" key="2">
    <source>
        <dbReference type="ARBA" id="ARBA00022490"/>
    </source>
</evidence>
<dbReference type="SUPFAM" id="SSF55729">
    <property type="entry name" value="Acyl-CoA N-acyltransferases (Nat)"/>
    <property type="match status" value="1"/>
</dbReference>
<keyword evidence="4" id="KW-0012">Acyltransferase</keyword>
<dbReference type="STRING" id="1423727.FC34_GL001632"/>
<accession>A0A0R2AW90</accession>
<protein>
    <submittedName>
        <fullName evidence="6">Acetyltransferase</fullName>
    </submittedName>
</protein>
<organism evidence="6 7">
    <name type="scientific">Lacticaseibacillus brantae DSM 23927</name>
    <dbReference type="NCBI Taxonomy" id="1423727"/>
    <lineage>
        <taxon>Bacteria</taxon>
        <taxon>Bacillati</taxon>
        <taxon>Bacillota</taxon>
        <taxon>Bacilli</taxon>
        <taxon>Lactobacillales</taxon>
        <taxon>Lactobacillaceae</taxon>
        <taxon>Lacticaseibacillus</taxon>
    </lineage>
</organism>
<dbReference type="PROSITE" id="PS51186">
    <property type="entry name" value="GNAT"/>
    <property type="match status" value="1"/>
</dbReference>
<gene>
    <name evidence="6" type="ORF">FC34_GL001632</name>
</gene>
<dbReference type="InterPro" id="IPR016181">
    <property type="entry name" value="Acyl_CoA_acyltransferase"/>
</dbReference>
<dbReference type="PATRIC" id="fig|1423727.3.peg.1654"/>
<dbReference type="NCBIfam" id="TIGR01575">
    <property type="entry name" value="rimI"/>
    <property type="match status" value="1"/>
</dbReference>
<dbReference type="AlphaFoldDB" id="A0A0R2AW90"/>
<dbReference type="PANTHER" id="PTHR43420:SF44">
    <property type="entry name" value="ACETYLTRANSFERASE YPEA"/>
    <property type="match status" value="1"/>
</dbReference>
<dbReference type="EMBL" id="AYZQ01000004">
    <property type="protein sequence ID" value="KRM71517.1"/>
    <property type="molecule type" value="Genomic_DNA"/>
</dbReference>
<evidence type="ECO:0000313" key="6">
    <source>
        <dbReference type="EMBL" id="KRM71517.1"/>
    </source>
</evidence>
<evidence type="ECO:0000313" key="7">
    <source>
        <dbReference type="Proteomes" id="UP000051672"/>
    </source>
</evidence>
<proteinExistence type="inferred from homology"/>
<keyword evidence="3 6" id="KW-0808">Transferase</keyword>
<comment type="similarity">
    <text evidence="1">Belongs to the acetyltransferase family. RimI subfamily.</text>
</comment>
<dbReference type="InterPro" id="IPR000182">
    <property type="entry name" value="GNAT_dom"/>
</dbReference>
<feature type="domain" description="N-acetyltransferase" evidence="5">
    <location>
        <begin position="38"/>
        <end position="185"/>
    </location>
</feature>
<evidence type="ECO:0000259" key="5">
    <source>
        <dbReference type="PROSITE" id="PS51186"/>
    </source>
</evidence>
<dbReference type="Proteomes" id="UP000051672">
    <property type="component" value="Unassembled WGS sequence"/>
</dbReference>
<name>A0A0R2AW90_9LACO</name>
<evidence type="ECO:0000256" key="1">
    <source>
        <dbReference type="ARBA" id="ARBA00005395"/>
    </source>
</evidence>
<evidence type="ECO:0000256" key="3">
    <source>
        <dbReference type="ARBA" id="ARBA00022679"/>
    </source>
</evidence>
<comment type="caution">
    <text evidence="6">The sequence shown here is derived from an EMBL/GenBank/DDBJ whole genome shotgun (WGS) entry which is preliminary data.</text>
</comment>
<reference evidence="6 7" key="1">
    <citation type="journal article" date="2015" name="Genome Announc.">
        <title>Expanding the biotechnology potential of lactobacilli through comparative genomics of 213 strains and associated genera.</title>
        <authorList>
            <person name="Sun Z."/>
            <person name="Harris H.M."/>
            <person name="McCann A."/>
            <person name="Guo C."/>
            <person name="Argimon S."/>
            <person name="Zhang W."/>
            <person name="Yang X."/>
            <person name="Jeffery I.B."/>
            <person name="Cooney J.C."/>
            <person name="Kagawa T.F."/>
            <person name="Liu W."/>
            <person name="Song Y."/>
            <person name="Salvetti E."/>
            <person name="Wrobel A."/>
            <person name="Rasinkangas P."/>
            <person name="Parkhill J."/>
            <person name="Rea M.C."/>
            <person name="O'Sullivan O."/>
            <person name="Ritari J."/>
            <person name="Douillard F.P."/>
            <person name="Paul Ross R."/>
            <person name="Yang R."/>
            <person name="Briner A.E."/>
            <person name="Felis G.E."/>
            <person name="de Vos W.M."/>
            <person name="Barrangou R."/>
            <person name="Klaenhammer T.R."/>
            <person name="Caufield P.W."/>
            <person name="Cui Y."/>
            <person name="Zhang H."/>
            <person name="O'Toole P.W."/>
        </authorList>
    </citation>
    <scope>NUCLEOTIDE SEQUENCE [LARGE SCALE GENOMIC DNA]</scope>
    <source>
        <strain evidence="6 7">DSM 23927</strain>
    </source>
</reference>
<dbReference type="Pfam" id="PF00583">
    <property type="entry name" value="Acetyltransf_1"/>
    <property type="match status" value="1"/>
</dbReference>
<dbReference type="PANTHER" id="PTHR43420">
    <property type="entry name" value="ACETYLTRANSFERASE"/>
    <property type="match status" value="1"/>
</dbReference>
<dbReference type="CDD" id="cd04301">
    <property type="entry name" value="NAT_SF"/>
    <property type="match status" value="1"/>
</dbReference>